<dbReference type="SFLD" id="SFLDS00003">
    <property type="entry name" value="Haloacid_Dehalogenase"/>
    <property type="match status" value="1"/>
</dbReference>
<dbReference type="Gene3D" id="3.40.50.1000">
    <property type="entry name" value="HAD superfamily/HAD-like"/>
    <property type="match status" value="1"/>
</dbReference>
<dbReference type="InterPro" id="IPR000150">
    <property type="entry name" value="Cof"/>
</dbReference>
<dbReference type="GO" id="GO:0000287">
    <property type="term" value="F:magnesium ion binding"/>
    <property type="evidence" value="ECO:0007669"/>
    <property type="project" value="TreeGrafter"/>
</dbReference>
<dbReference type="NCBIfam" id="TIGR01484">
    <property type="entry name" value="HAD-SF-IIB"/>
    <property type="match status" value="1"/>
</dbReference>
<dbReference type="AlphaFoldDB" id="A0A921KIW6"/>
<dbReference type="NCBIfam" id="TIGR00099">
    <property type="entry name" value="Cof-subfamily"/>
    <property type="match status" value="1"/>
</dbReference>
<dbReference type="CDD" id="cd07516">
    <property type="entry name" value="HAD_Pase"/>
    <property type="match status" value="1"/>
</dbReference>
<dbReference type="EMBL" id="DYWV01000132">
    <property type="protein sequence ID" value="HJF40060.1"/>
    <property type="molecule type" value="Genomic_DNA"/>
</dbReference>
<dbReference type="InterPro" id="IPR006379">
    <property type="entry name" value="HAD-SF_hydro_IIB"/>
</dbReference>
<comment type="caution">
    <text evidence="1">The sequence shown here is derived from an EMBL/GenBank/DDBJ whole genome shotgun (WGS) entry which is preliminary data.</text>
</comment>
<dbReference type="GO" id="GO:0005829">
    <property type="term" value="C:cytosol"/>
    <property type="evidence" value="ECO:0007669"/>
    <property type="project" value="TreeGrafter"/>
</dbReference>
<dbReference type="SUPFAM" id="SSF56784">
    <property type="entry name" value="HAD-like"/>
    <property type="match status" value="1"/>
</dbReference>
<dbReference type="RefSeq" id="WP_191375813.1">
    <property type="nucleotide sequence ID" value="NZ_CAJFOD010000015.1"/>
</dbReference>
<dbReference type="Gene3D" id="3.30.1240.10">
    <property type="match status" value="1"/>
</dbReference>
<protein>
    <submittedName>
        <fullName evidence="1">Cof-type HAD-IIB family hydrolase</fullName>
    </submittedName>
</protein>
<dbReference type="Pfam" id="PF08282">
    <property type="entry name" value="Hydrolase_3"/>
    <property type="match status" value="1"/>
</dbReference>
<dbReference type="PROSITE" id="PS01228">
    <property type="entry name" value="COF_1"/>
    <property type="match status" value="1"/>
</dbReference>
<reference evidence="1" key="1">
    <citation type="journal article" date="2021" name="PeerJ">
        <title>Extensive microbial diversity within the chicken gut microbiome revealed by metagenomics and culture.</title>
        <authorList>
            <person name="Gilroy R."/>
            <person name="Ravi A."/>
            <person name="Getino M."/>
            <person name="Pursley I."/>
            <person name="Horton D.L."/>
            <person name="Alikhan N.F."/>
            <person name="Baker D."/>
            <person name="Gharbi K."/>
            <person name="Hall N."/>
            <person name="Watson M."/>
            <person name="Adriaenssens E.M."/>
            <person name="Foster-Nyarko E."/>
            <person name="Jarju S."/>
            <person name="Secka A."/>
            <person name="Antonio M."/>
            <person name="Oren A."/>
            <person name="Chaudhuri R.R."/>
            <person name="La Ragione R."/>
            <person name="Hildebrand F."/>
            <person name="Pallen M.J."/>
        </authorList>
    </citation>
    <scope>NUCLEOTIDE SEQUENCE</scope>
    <source>
        <strain evidence="1">CHK193-16274</strain>
    </source>
</reference>
<proteinExistence type="predicted"/>
<evidence type="ECO:0000313" key="1">
    <source>
        <dbReference type="EMBL" id="HJF40060.1"/>
    </source>
</evidence>
<gene>
    <name evidence="1" type="ORF">K8V91_03970</name>
</gene>
<organism evidence="1 2">
    <name type="scientific">Thomasclavelia spiroformis</name>
    <dbReference type="NCBI Taxonomy" id="29348"/>
    <lineage>
        <taxon>Bacteria</taxon>
        <taxon>Bacillati</taxon>
        <taxon>Bacillota</taxon>
        <taxon>Erysipelotrichia</taxon>
        <taxon>Erysipelotrichales</taxon>
        <taxon>Coprobacillaceae</taxon>
        <taxon>Thomasclavelia</taxon>
    </lineage>
</organism>
<dbReference type="PANTHER" id="PTHR10000">
    <property type="entry name" value="PHOSPHOSERINE PHOSPHATASE"/>
    <property type="match status" value="1"/>
</dbReference>
<dbReference type="GO" id="GO:0016791">
    <property type="term" value="F:phosphatase activity"/>
    <property type="evidence" value="ECO:0007669"/>
    <property type="project" value="UniProtKB-ARBA"/>
</dbReference>
<dbReference type="SFLD" id="SFLDG01144">
    <property type="entry name" value="C2.B.4:_PGP_Like"/>
    <property type="match status" value="1"/>
</dbReference>
<reference evidence="1" key="2">
    <citation type="submission" date="2021-09" db="EMBL/GenBank/DDBJ databases">
        <authorList>
            <person name="Gilroy R."/>
        </authorList>
    </citation>
    <scope>NUCLEOTIDE SEQUENCE</scope>
    <source>
        <strain evidence="1">CHK193-16274</strain>
    </source>
</reference>
<dbReference type="InterPro" id="IPR023214">
    <property type="entry name" value="HAD_sf"/>
</dbReference>
<dbReference type="Proteomes" id="UP000749320">
    <property type="component" value="Unassembled WGS sequence"/>
</dbReference>
<accession>A0A921KIW6</accession>
<name>A0A921KIW6_9FIRM</name>
<dbReference type="PANTHER" id="PTHR10000:SF8">
    <property type="entry name" value="HAD SUPERFAMILY HYDROLASE-LIKE, TYPE 3"/>
    <property type="match status" value="1"/>
</dbReference>
<evidence type="ECO:0000313" key="2">
    <source>
        <dbReference type="Proteomes" id="UP000749320"/>
    </source>
</evidence>
<dbReference type="SFLD" id="SFLDG01140">
    <property type="entry name" value="C2.B:_Phosphomannomutase_and_P"/>
    <property type="match status" value="1"/>
</dbReference>
<keyword evidence="1" id="KW-0378">Hydrolase</keyword>
<dbReference type="PROSITE" id="PS01229">
    <property type="entry name" value="COF_2"/>
    <property type="match status" value="1"/>
</dbReference>
<sequence>MGKIVFSDIDGTLLNSKHEITQLTLIAIKKLKEQKIPFVITSSRSPSCIYPILDEYKFNVPIIAYSGALIMDENRDILFHKGFNKEKARKIIMFIEENCFNLAWGIYSFDQWIVKDKSDKRVIREENIVKVQAMQGNLDSIDKNEIHKILCICNPNQILEIEQKLKETFSDCSIVKSSDILLEIMADGISKATAVNRLCKQWKIALDDTIAFGDNYNDVEMLKTVHYGYLMDNAPEKLKREISLRTLDNDHDGIYDALLKQNIILK</sequence>
<dbReference type="InterPro" id="IPR036412">
    <property type="entry name" value="HAD-like_sf"/>
</dbReference>